<feature type="compositionally biased region" description="Basic and acidic residues" evidence="6">
    <location>
        <begin position="932"/>
        <end position="952"/>
    </location>
</feature>
<evidence type="ECO:0000256" key="5">
    <source>
        <dbReference type="SAM" id="Coils"/>
    </source>
</evidence>
<evidence type="ECO:0000256" key="7">
    <source>
        <dbReference type="SAM" id="Phobius"/>
    </source>
</evidence>
<feature type="compositionally biased region" description="Basic and acidic residues" evidence="6">
    <location>
        <begin position="723"/>
        <end position="738"/>
    </location>
</feature>
<feature type="region of interest" description="Disordered" evidence="6">
    <location>
        <begin position="932"/>
        <end position="959"/>
    </location>
</feature>
<feature type="compositionally biased region" description="Basic and acidic residues" evidence="6">
    <location>
        <begin position="745"/>
        <end position="755"/>
    </location>
</feature>
<keyword evidence="3" id="KW-0505">Motor protein</keyword>
<feature type="coiled-coil region" evidence="5">
    <location>
        <begin position="1081"/>
        <end position="1129"/>
    </location>
</feature>
<feature type="compositionally biased region" description="Basic and acidic residues" evidence="6">
    <location>
        <begin position="655"/>
        <end position="680"/>
    </location>
</feature>
<evidence type="ECO:0000256" key="2">
    <source>
        <dbReference type="ARBA" id="ARBA00023054"/>
    </source>
</evidence>
<evidence type="ECO:0000256" key="6">
    <source>
        <dbReference type="SAM" id="MobiDB-lite"/>
    </source>
</evidence>
<dbReference type="GO" id="GO:0097546">
    <property type="term" value="C:ciliary base"/>
    <property type="evidence" value="ECO:0007669"/>
    <property type="project" value="TreeGrafter"/>
</dbReference>
<dbReference type="PANTHER" id="PTHR13183">
    <property type="entry name" value="AXONEMAL INNER ARM DYNEIN LIGHT CHAIN 28"/>
    <property type="match status" value="1"/>
</dbReference>
<keyword evidence="2 5" id="KW-0175">Coiled coil</keyword>
<keyword evidence="7" id="KW-0812">Transmembrane</keyword>
<name>A0A8J6H646_TENMO</name>
<feature type="region of interest" description="Disordered" evidence="6">
    <location>
        <begin position="721"/>
        <end position="783"/>
    </location>
</feature>
<reference evidence="8" key="1">
    <citation type="journal article" date="2020" name="J Insects Food Feed">
        <title>The yellow mealworm (Tenebrio molitor) genome: a resource for the emerging insects as food and feed industry.</title>
        <authorList>
            <person name="Eriksson T."/>
            <person name="Andere A."/>
            <person name="Kelstrup H."/>
            <person name="Emery V."/>
            <person name="Picard C."/>
        </authorList>
    </citation>
    <scope>NUCLEOTIDE SEQUENCE</scope>
    <source>
        <strain evidence="8">Stoneville</strain>
        <tissue evidence="8">Whole head</tissue>
    </source>
</reference>
<gene>
    <name evidence="8" type="ORF">GEV33_014379</name>
</gene>
<dbReference type="Pfam" id="PF10211">
    <property type="entry name" value="Ax_dynein_light"/>
    <property type="match status" value="1"/>
</dbReference>
<keyword evidence="7" id="KW-1133">Transmembrane helix</keyword>
<sequence>MSTAGTLTKVQNIAPEPSGNKIMILTNQQGQQQRVLLTPAQQKMMGYQTQGAKMTKTLVKGNIIQKGKDGQMTAIPGSSGLISKNVTPSRLNSSQTLISSSGHVLTPIHPQQAKSMRLEKPMAGRKIHMQSHKVPMKPPPQKTILIKNQHGQTVRKIQGTDDALLDKQVAEQIEAIKASGVLQQKQEILNYKSAPKSFRRSYAKKIETSSPKPVVQKVPPPPKPETAVPPLAPISPKKPEPAASQPEAKTQPERPLHQLVIQDAMGNQTTITEGQILALPSETVDGQPQSYMLVTLDESGNLTPLNNEALLSLDPNLGLGGDLGNTVLQIDQSALKEEAVAQPEAVVEAAKTEPMVVTEAQEVVAPAPKEEEKAPEAEAPQDQLVESGVMQGVGGEPGQQLIVTGDPIAAQKFLESLTEGNTDLANILASAEGSSILIHADGQQILINTDSDNQMLLSVNTDNLNMTESTEGGGNPIFATQPSKNQDILAAALADTDVFQQEQNGAQGKVAQLSPNSALYPMNVGNVLETSLTLNSPIMTPLEVPSTNSKKISDENDILTQVPKNVDLPITITDPNISQTVSQQQVASLMANELQSNLELSLPISESTMTVASSEMNSPSFVYSLPSLDPSVDMTQKPFNSSMPLLTEDGEEAAAEPKDKTDPTKGADEKSDEDKNEAKITPEGSFLDESEGLCTLGGEMCSSLSEPPPDMFDLSAVLSSHQIKADETSPKEEAKSGADSEMEEVELKIDDKGGDESVSSESVNPDTASVTETSSPNTMNEDSCEIPVQPEIVTTLKEDRFDGKRGSEDEMDNNERHCNQKLKNSSVYPIRKYIFLVPILLLMIPAILIILCWRFMITSLTNKLCQVPTMNFLMNMSSTAVSEARRPPSKFAATISTSQSTSSRIKTTHKCSTSSTTFCVLSVKYDNPVLVTKHEEKKPTAPAKEKSDDTHARPKSTAILTDARRETEEILNTILPPKEWEEEGQLWRQNVSTTPATRLDVINLQEQLDMRLQQQQARETGICPVRRELYTQCFDEIIRQVTVNCAERGLLLLRVRDEMRMTIEAYQALYCSSIAFGMRKALQAEQGKSDLQQDVEELKNEKMELEHQIIELKQRAEQADRRAAETRLAEERKHTEEIAFLMKTNQQLKTQLEGIIAPKK</sequence>
<keyword evidence="9" id="KW-1185">Reference proteome</keyword>
<proteinExistence type="inferred from homology"/>
<evidence type="ECO:0000256" key="3">
    <source>
        <dbReference type="ARBA" id="ARBA00023175"/>
    </source>
</evidence>
<dbReference type="EMBL" id="JABDTM020028777">
    <property type="protein sequence ID" value="KAH0808411.1"/>
    <property type="molecule type" value="Genomic_DNA"/>
</dbReference>
<keyword evidence="7" id="KW-0472">Membrane</keyword>
<dbReference type="Proteomes" id="UP000719412">
    <property type="component" value="Unassembled WGS sequence"/>
</dbReference>
<dbReference type="AlphaFoldDB" id="A0A8J6H646"/>
<feature type="compositionally biased region" description="Polar residues" evidence="6">
    <location>
        <begin position="757"/>
        <end position="781"/>
    </location>
</feature>
<evidence type="ECO:0000256" key="4">
    <source>
        <dbReference type="ARBA" id="ARBA00038114"/>
    </source>
</evidence>
<dbReference type="InterPro" id="IPR019347">
    <property type="entry name" value="Axonemal_dynein_light_chain"/>
</dbReference>
<comment type="caution">
    <text evidence="8">The sequence shown here is derived from an EMBL/GenBank/DDBJ whole genome shotgun (WGS) entry which is preliminary data.</text>
</comment>
<dbReference type="GO" id="GO:0005930">
    <property type="term" value="C:axoneme"/>
    <property type="evidence" value="ECO:0007669"/>
    <property type="project" value="TreeGrafter"/>
</dbReference>
<organism evidence="8 9">
    <name type="scientific">Tenebrio molitor</name>
    <name type="common">Yellow mealworm beetle</name>
    <dbReference type="NCBI Taxonomy" id="7067"/>
    <lineage>
        <taxon>Eukaryota</taxon>
        <taxon>Metazoa</taxon>
        <taxon>Ecdysozoa</taxon>
        <taxon>Arthropoda</taxon>
        <taxon>Hexapoda</taxon>
        <taxon>Insecta</taxon>
        <taxon>Pterygota</taxon>
        <taxon>Neoptera</taxon>
        <taxon>Endopterygota</taxon>
        <taxon>Coleoptera</taxon>
        <taxon>Polyphaga</taxon>
        <taxon>Cucujiformia</taxon>
        <taxon>Tenebrionidae</taxon>
        <taxon>Tenebrio</taxon>
    </lineage>
</organism>
<feature type="region of interest" description="Disordered" evidence="6">
    <location>
        <begin position="650"/>
        <end position="693"/>
    </location>
</feature>
<accession>A0A8J6H646</accession>
<dbReference type="GO" id="GO:0045504">
    <property type="term" value="F:dynein heavy chain binding"/>
    <property type="evidence" value="ECO:0007669"/>
    <property type="project" value="TreeGrafter"/>
</dbReference>
<dbReference type="PANTHER" id="PTHR13183:SF0">
    <property type="entry name" value="AXONEMAL DYNEIN LIGHT INTERMEDIATE POLYPEPTIDE 1"/>
    <property type="match status" value="1"/>
</dbReference>
<dbReference type="GO" id="GO:0030286">
    <property type="term" value="C:dynein complex"/>
    <property type="evidence" value="ECO:0007669"/>
    <property type="project" value="UniProtKB-KW"/>
</dbReference>
<evidence type="ECO:0000313" key="8">
    <source>
        <dbReference type="EMBL" id="KAH0808411.1"/>
    </source>
</evidence>
<evidence type="ECO:0000313" key="9">
    <source>
        <dbReference type="Proteomes" id="UP000719412"/>
    </source>
</evidence>
<feature type="transmembrane region" description="Helical" evidence="7">
    <location>
        <begin position="833"/>
        <end position="853"/>
    </location>
</feature>
<feature type="region of interest" description="Disordered" evidence="6">
    <location>
        <begin position="205"/>
        <end position="254"/>
    </location>
</feature>
<evidence type="ECO:0000256" key="1">
    <source>
        <dbReference type="ARBA" id="ARBA00023017"/>
    </source>
</evidence>
<keyword evidence="1" id="KW-0243">Dynein</keyword>
<reference evidence="8" key="2">
    <citation type="submission" date="2021-08" db="EMBL/GenBank/DDBJ databases">
        <authorList>
            <person name="Eriksson T."/>
        </authorList>
    </citation>
    <scope>NUCLEOTIDE SEQUENCE</scope>
    <source>
        <strain evidence="8">Stoneville</strain>
        <tissue evidence="8">Whole head</tissue>
    </source>
</reference>
<protein>
    <submittedName>
        <fullName evidence="8">Uncharacterized protein</fullName>
    </submittedName>
</protein>
<comment type="similarity">
    <text evidence="4">Belongs to the inner dynein arm light chain family.</text>
</comment>